<name>A0AA47M5N6_MERPO</name>
<evidence type="ECO:0000256" key="1">
    <source>
        <dbReference type="SAM" id="MobiDB-lite"/>
    </source>
</evidence>
<feature type="compositionally biased region" description="Basic and acidic residues" evidence="1">
    <location>
        <begin position="447"/>
        <end position="463"/>
    </location>
</feature>
<keyword evidence="5" id="KW-1185">Reference proteome</keyword>
<dbReference type="Proteomes" id="UP001174136">
    <property type="component" value="Unassembled WGS sequence"/>
</dbReference>
<reference evidence="4" key="1">
    <citation type="journal article" date="2023" name="Front. Mar. Sci.">
        <title>A new Merluccius polli reference genome to investigate the effects of global change in West African waters.</title>
        <authorList>
            <person name="Mateo J.L."/>
            <person name="Blanco-Fernandez C."/>
            <person name="Garcia-Vazquez E."/>
            <person name="Machado-Schiaffino G."/>
        </authorList>
    </citation>
    <scope>NUCLEOTIDE SEQUENCE</scope>
    <source>
        <strain evidence="4">C29</strain>
        <tissue evidence="4">Fin</tissue>
    </source>
</reference>
<dbReference type="InterPro" id="IPR026295">
    <property type="entry name" value="CCD81"/>
</dbReference>
<feature type="domain" description="CCDC81 HU" evidence="2">
    <location>
        <begin position="5"/>
        <end position="50"/>
    </location>
</feature>
<dbReference type="EMBL" id="JAOPHQ010005753">
    <property type="protein sequence ID" value="KAK0134033.1"/>
    <property type="molecule type" value="Genomic_DNA"/>
</dbReference>
<comment type="caution">
    <text evidence="4">The sequence shown here is derived from an EMBL/GenBank/DDBJ whole genome shotgun (WGS) entry which is preliminary data.</text>
</comment>
<feature type="compositionally biased region" description="Basic and acidic residues" evidence="1">
    <location>
        <begin position="250"/>
        <end position="262"/>
    </location>
</feature>
<evidence type="ECO:0000259" key="2">
    <source>
        <dbReference type="Pfam" id="PF14908"/>
    </source>
</evidence>
<proteinExistence type="predicted"/>
<dbReference type="InterPro" id="IPR028034">
    <property type="entry name" value="HU-CCDC81"/>
</dbReference>
<evidence type="ECO:0000259" key="3">
    <source>
        <dbReference type="Pfam" id="PF18289"/>
    </source>
</evidence>
<dbReference type="AlphaFoldDB" id="A0AA47M5N6"/>
<dbReference type="PANTHER" id="PTHR14362:SF2">
    <property type="entry name" value="COILED-COIL DOMAIN-CONTAINING PROTEIN 81"/>
    <property type="match status" value="1"/>
</dbReference>
<dbReference type="Pfam" id="PF14908">
    <property type="entry name" value="HU-CCDC81_euk_1"/>
    <property type="match status" value="1"/>
</dbReference>
<feature type="domain" description="CCDC81 HU" evidence="3">
    <location>
        <begin position="62"/>
        <end position="135"/>
    </location>
</feature>
<feature type="region of interest" description="Disordered" evidence="1">
    <location>
        <begin position="426"/>
        <end position="495"/>
    </location>
</feature>
<protein>
    <submittedName>
        <fullName evidence="4">Coiled-coil domain-containing protein 81</fullName>
    </submittedName>
</protein>
<organism evidence="4 5">
    <name type="scientific">Merluccius polli</name>
    <name type="common">Benguela hake</name>
    <name type="synonym">Merluccius cadenati</name>
    <dbReference type="NCBI Taxonomy" id="89951"/>
    <lineage>
        <taxon>Eukaryota</taxon>
        <taxon>Metazoa</taxon>
        <taxon>Chordata</taxon>
        <taxon>Craniata</taxon>
        <taxon>Vertebrata</taxon>
        <taxon>Euteleostomi</taxon>
        <taxon>Actinopterygii</taxon>
        <taxon>Neopterygii</taxon>
        <taxon>Teleostei</taxon>
        <taxon>Neoteleostei</taxon>
        <taxon>Acanthomorphata</taxon>
        <taxon>Zeiogadaria</taxon>
        <taxon>Gadariae</taxon>
        <taxon>Gadiformes</taxon>
        <taxon>Gadoidei</taxon>
        <taxon>Merlucciidae</taxon>
        <taxon>Merluccius</taxon>
    </lineage>
</organism>
<dbReference type="Pfam" id="PF18289">
    <property type="entry name" value="HU-CCDC81_euk_2"/>
    <property type="match status" value="1"/>
</dbReference>
<sequence length="588" mass="66083">MDAWQQGVHVSGLGTFTFTQRRLDVGKRSVAVQRPVFLLAEKLAQSQNLKHQRPFATATHVPVVALNYAAVSQEGPFEREVVEGCVRETLLLLPRALASGRPAHLALQGVGTVSVKDGKVRMKFHQDFVKALDPTGRLMLAFSNRPGSSVSLMSGRVVTPTETTRLPAVVSLQRGGPSGAGDGRGPPPAPDGPETAEASALGDLRPSRPLPAGGSEANGFSLSGGLETSNYTTLAAAKKSSVSFSPPEGARTEEEPHRDTRCTGHTRAGQELCYLCMQRAQRNVPLYLQEERRAEEKEQEVLLLLKGQQEDRLYLQGEQTQQGQQRAASQQVAVFNLEASRTLKEQRAQRDPVHGSYLFDRRPLTAALQGAQQRGHEAALRDQLVNRRHRRHRAQQERLVLERLDQTQLAHEVALQKKQQLLQKQQRVEHGKAKSLQDQQPISTGIGRRETATTANENRERAQKVSQEQLLAATQKRREEASRRRTQQQTEKDMLSRNHKEVILDHVARFETTKDLWASLEDTWRSSKQLKLRRDEDEKSFRRFGGDLLLDQCDQHRRCHQCKRKPGNHGESHIWRESYYTSGSRLMM</sequence>
<dbReference type="PANTHER" id="PTHR14362">
    <property type="entry name" value="COILED-COIL DOMAIN-CONTAINING PROTEIN 81"/>
    <property type="match status" value="1"/>
</dbReference>
<feature type="region of interest" description="Disordered" evidence="1">
    <location>
        <begin position="237"/>
        <end position="263"/>
    </location>
</feature>
<gene>
    <name evidence="4" type="primary">Ccdc81</name>
    <name evidence="4" type="ORF">N1851_030410</name>
</gene>
<accession>A0AA47M5N6</accession>
<feature type="region of interest" description="Disordered" evidence="1">
    <location>
        <begin position="163"/>
        <end position="221"/>
    </location>
</feature>
<dbReference type="InterPro" id="IPR040673">
    <property type="entry name" value="CCDC81_HU_dom_2"/>
</dbReference>
<dbReference type="GO" id="GO:0005815">
    <property type="term" value="C:microtubule organizing center"/>
    <property type="evidence" value="ECO:0007669"/>
    <property type="project" value="TreeGrafter"/>
</dbReference>
<evidence type="ECO:0000313" key="5">
    <source>
        <dbReference type="Proteomes" id="UP001174136"/>
    </source>
</evidence>
<evidence type="ECO:0000313" key="4">
    <source>
        <dbReference type="EMBL" id="KAK0134033.1"/>
    </source>
</evidence>